<dbReference type="RefSeq" id="WP_211864701.1">
    <property type="nucleotide sequence ID" value="NZ_JAAEDM010000132.1"/>
</dbReference>
<keyword evidence="1" id="KW-0472">Membrane</keyword>
<dbReference type="EMBL" id="JAAEDM010000132">
    <property type="protein sequence ID" value="MBR0674281.1"/>
    <property type="molecule type" value="Genomic_DNA"/>
</dbReference>
<evidence type="ECO:0000313" key="3">
    <source>
        <dbReference type="Proteomes" id="UP001138751"/>
    </source>
</evidence>
<dbReference type="InterPro" id="IPR021273">
    <property type="entry name" value="DUF2852"/>
</dbReference>
<evidence type="ECO:0000256" key="1">
    <source>
        <dbReference type="SAM" id="Phobius"/>
    </source>
</evidence>
<comment type="caution">
    <text evidence="2">The sequence shown here is derived from an EMBL/GenBank/DDBJ whole genome shotgun (WGS) entry which is preliminary data.</text>
</comment>
<dbReference type="Proteomes" id="UP001138751">
    <property type="component" value="Unassembled WGS sequence"/>
</dbReference>
<protein>
    <submittedName>
        <fullName evidence="2">DUF2852 domain-containing protein</fullName>
    </submittedName>
</protein>
<sequence>MSATASPQAYGYPPRREAGWHGAPFSHGPCAGWTPWNVPKPLLIAAMVLGFILFWPIGLAILFFMIGSGRIGRRWARRYGIGPGDGAPMGEGGWGRWCRDEQPSSGNAAFDEYRVEALRRLEEEQKDFAAFLERLRFAKDRAEFEQFMSDRRARPPQDERSN</sequence>
<dbReference type="AlphaFoldDB" id="A0A9X9X4F2"/>
<proteinExistence type="predicted"/>
<keyword evidence="1" id="KW-0812">Transmembrane</keyword>
<keyword evidence="3" id="KW-1185">Reference proteome</keyword>
<reference evidence="2" key="2">
    <citation type="journal article" date="2021" name="Syst. Appl. Microbiol.">
        <title>Roseomonas hellenica sp. nov., isolated from roots of wild-growing Alkanna tinctoria.</title>
        <authorList>
            <person name="Rat A."/>
            <person name="Naranjo H.D."/>
            <person name="Lebbe L."/>
            <person name="Cnockaert M."/>
            <person name="Krigas N."/>
            <person name="Grigoriadou K."/>
            <person name="Maloupa E."/>
            <person name="Willems A."/>
        </authorList>
    </citation>
    <scope>NUCLEOTIDE SEQUENCE</scope>
    <source>
        <strain evidence="2">LMG 31231</strain>
    </source>
</reference>
<name>A0A9X9X4F2_9PROT</name>
<feature type="transmembrane region" description="Helical" evidence="1">
    <location>
        <begin position="42"/>
        <end position="67"/>
    </location>
</feature>
<organism evidence="2 3">
    <name type="scientific">Neoroseomonas soli</name>
    <dbReference type="NCBI Taxonomy" id="1081025"/>
    <lineage>
        <taxon>Bacteria</taxon>
        <taxon>Pseudomonadati</taxon>
        <taxon>Pseudomonadota</taxon>
        <taxon>Alphaproteobacteria</taxon>
        <taxon>Acetobacterales</taxon>
        <taxon>Acetobacteraceae</taxon>
        <taxon>Neoroseomonas</taxon>
    </lineage>
</organism>
<keyword evidence="1" id="KW-1133">Transmembrane helix</keyword>
<dbReference type="Pfam" id="PF11014">
    <property type="entry name" value="DUF2852"/>
    <property type="match status" value="1"/>
</dbReference>
<gene>
    <name evidence="2" type="ORF">GXW76_24120</name>
</gene>
<reference evidence="2" key="1">
    <citation type="submission" date="2020-01" db="EMBL/GenBank/DDBJ databases">
        <authorList>
            <person name="Rat A."/>
        </authorList>
    </citation>
    <scope>NUCLEOTIDE SEQUENCE</scope>
    <source>
        <strain evidence="2">LMG 31231</strain>
    </source>
</reference>
<accession>A0A9X9X4F2</accession>
<evidence type="ECO:0000313" key="2">
    <source>
        <dbReference type="EMBL" id="MBR0674281.1"/>
    </source>
</evidence>